<dbReference type="SMART" id="SM00530">
    <property type="entry name" value="HTH_XRE"/>
    <property type="match status" value="1"/>
</dbReference>
<name>A0ABQ3TWP0_STRHY</name>
<evidence type="ECO:0000259" key="2">
    <source>
        <dbReference type="PROSITE" id="PS50943"/>
    </source>
</evidence>
<dbReference type="EMBL" id="BNEK01000003">
    <property type="protein sequence ID" value="GHJ27351.1"/>
    <property type="molecule type" value="Genomic_DNA"/>
</dbReference>
<dbReference type="PANTHER" id="PTHR46797:SF1">
    <property type="entry name" value="METHYLPHOSPHONATE SYNTHASE"/>
    <property type="match status" value="1"/>
</dbReference>
<evidence type="ECO:0000313" key="4">
    <source>
        <dbReference type="Proteomes" id="UP001054854"/>
    </source>
</evidence>
<protein>
    <recommendedName>
        <fullName evidence="2">HTH cro/C1-type domain-containing protein</fullName>
    </recommendedName>
</protein>
<sequence length="86" mass="9555">MPSVSQPDWVLARRRSVGERVRELRLWRNLSQEKLAEKCGADRQTVNRIENGHQAPGLDTLIRIAAALGAPLPDLMQEPGSTLPSE</sequence>
<accession>A0ABQ3TWP0</accession>
<dbReference type="InterPro" id="IPR050807">
    <property type="entry name" value="TransReg_Diox_bact_type"/>
</dbReference>
<dbReference type="Proteomes" id="UP001054854">
    <property type="component" value="Unassembled WGS sequence"/>
</dbReference>
<proteinExistence type="predicted"/>
<dbReference type="InterPro" id="IPR010982">
    <property type="entry name" value="Lambda_DNA-bd_dom_sf"/>
</dbReference>
<dbReference type="CDD" id="cd00093">
    <property type="entry name" value="HTH_XRE"/>
    <property type="match status" value="1"/>
</dbReference>
<feature type="domain" description="HTH cro/C1-type" evidence="2">
    <location>
        <begin position="21"/>
        <end position="75"/>
    </location>
</feature>
<keyword evidence="4" id="KW-1185">Reference proteome</keyword>
<dbReference type="PANTHER" id="PTHR46797">
    <property type="entry name" value="HTH-TYPE TRANSCRIPTIONAL REGULATOR"/>
    <property type="match status" value="1"/>
</dbReference>
<dbReference type="Pfam" id="PF01381">
    <property type="entry name" value="HTH_3"/>
    <property type="match status" value="1"/>
</dbReference>
<dbReference type="PROSITE" id="PS50943">
    <property type="entry name" value="HTH_CROC1"/>
    <property type="match status" value="1"/>
</dbReference>
<evidence type="ECO:0000256" key="1">
    <source>
        <dbReference type="ARBA" id="ARBA00023125"/>
    </source>
</evidence>
<evidence type="ECO:0000313" key="3">
    <source>
        <dbReference type="EMBL" id="GHJ27351.1"/>
    </source>
</evidence>
<comment type="caution">
    <text evidence="3">The sequence shown here is derived from an EMBL/GenBank/DDBJ whole genome shotgun (WGS) entry which is preliminary data.</text>
</comment>
<reference evidence="3" key="1">
    <citation type="submission" date="2024-05" db="EMBL/GenBank/DDBJ databases">
        <title>Whole genome shotgun sequence of Streptomyces hygroscopicus NBRC 113678.</title>
        <authorList>
            <person name="Komaki H."/>
            <person name="Tamura T."/>
        </authorList>
    </citation>
    <scope>NUCLEOTIDE SEQUENCE</scope>
    <source>
        <strain evidence="3">N11-34</strain>
    </source>
</reference>
<dbReference type="SUPFAM" id="SSF47413">
    <property type="entry name" value="lambda repressor-like DNA-binding domains"/>
    <property type="match status" value="1"/>
</dbReference>
<gene>
    <name evidence="3" type="ORF">TPA0910_17840</name>
</gene>
<dbReference type="Gene3D" id="1.10.260.40">
    <property type="entry name" value="lambda repressor-like DNA-binding domains"/>
    <property type="match status" value="1"/>
</dbReference>
<organism evidence="3 4">
    <name type="scientific">Streptomyces hygroscopicus</name>
    <dbReference type="NCBI Taxonomy" id="1912"/>
    <lineage>
        <taxon>Bacteria</taxon>
        <taxon>Bacillati</taxon>
        <taxon>Actinomycetota</taxon>
        <taxon>Actinomycetes</taxon>
        <taxon>Kitasatosporales</taxon>
        <taxon>Streptomycetaceae</taxon>
        <taxon>Streptomyces</taxon>
        <taxon>Streptomyces violaceusniger group</taxon>
    </lineage>
</organism>
<dbReference type="InterPro" id="IPR001387">
    <property type="entry name" value="Cro/C1-type_HTH"/>
</dbReference>
<dbReference type="RefSeq" id="WP_236256536.1">
    <property type="nucleotide sequence ID" value="NZ_BNEK01000003.1"/>
</dbReference>
<keyword evidence="1" id="KW-0238">DNA-binding</keyword>